<dbReference type="RefSeq" id="XP_024737773.1">
    <property type="nucleotide sequence ID" value="XM_024880074.1"/>
</dbReference>
<reference evidence="1 2" key="1">
    <citation type="submission" date="2016-04" db="EMBL/GenBank/DDBJ databases">
        <title>A degradative enzymes factory behind the ericoid mycorrhizal symbiosis.</title>
        <authorList>
            <consortium name="DOE Joint Genome Institute"/>
            <person name="Martino E."/>
            <person name="Morin E."/>
            <person name="Grelet G."/>
            <person name="Kuo A."/>
            <person name="Kohler A."/>
            <person name="Daghino S."/>
            <person name="Barry K."/>
            <person name="Choi C."/>
            <person name="Cichocki N."/>
            <person name="Clum A."/>
            <person name="Copeland A."/>
            <person name="Hainaut M."/>
            <person name="Haridas S."/>
            <person name="Labutti K."/>
            <person name="Lindquist E."/>
            <person name="Lipzen A."/>
            <person name="Khouja H.-R."/>
            <person name="Murat C."/>
            <person name="Ohm R."/>
            <person name="Olson A."/>
            <person name="Spatafora J."/>
            <person name="Veneault-Fourrey C."/>
            <person name="Henrissat B."/>
            <person name="Grigoriev I."/>
            <person name="Martin F."/>
            <person name="Perotto S."/>
        </authorList>
    </citation>
    <scope>NUCLEOTIDE SEQUENCE [LARGE SCALE GENOMIC DNA]</scope>
    <source>
        <strain evidence="1 2">E</strain>
    </source>
</reference>
<dbReference type="AlphaFoldDB" id="A0A2J6TCY3"/>
<accession>A0A2J6TCY3</accession>
<sequence length="117" mass="13692">MVSIYQGSLSGWHKKTEYSVVEILRNQVFLQQLGKPPARTHRSYFNWHWTNKPLTTGYYDYIFHDSDFVATSGNPPSYCEELIRDHIDSHHWSPIRVRNPLATILQEDCGHLTMLMA</sequence>
<gene>
    <name evidence="1" type="ORF">K444DRAFT_612140</name>
</gene>
<keyword evidence="2" id="KW-1185">Reference proteome</keyword>
<dbReference type="GeneID" id="36588151"/>
<organism evidence="1 2">
    <name type="scientific">Hyaloscypha bicolor E</name>
    <dbReference type="NCBI Taxonomy" id="1095630"/>
    <lineage>
        <taxon>Eukaryota</taxon>
        <taxon>Fungi</taxon>
        <taxon>Dikarya</taxon>
        <taxon>Ascomycota</taxon>
        <taxon>Pezizomycotina</taxon>
        <taxon>Leotiomycetes</taxon>
        <taxon>Helotiales</taxon>
        <taxon>Hyaloscyphaceae</taxon>
        <taxon>Hyaloscypha</taxon>
        <taxon>Hyaloscypha bicolor</taxon>
    </lineage>
</organism>
<dbReference type="OrthoDB" id="3533814at2759"/>
<proteinExistence type="predicted"/>
<dbReference type="InParanoid" id="A0A2J6TCY3"/>
<evidence type="ECO:0000313" key="1">
    <source>
        <dbReference type="EMBL" id="PMD60869.1"/>
    </source>
</evidence>
<name>A0A2J6TCY3_9HELO</name>
<evidence type="ECO:0000313" key="2">
    <source>
        <dbReference type="Proteomes" id="UP000235371"/>
    </source>
</evidence>
<protein>
    <submittedName>
        <fullName evidence="1">Uncharacterized protein</fullName>
    </submittedName>
</protein>
<dbReference type="Proteomes" id="UP000235371">
    <property type="component" value="Unassembled WGS sequence"/>
</dbReference>
<dbReference type="EMBL" id="KZ613787">
    <property type="protein sequence ID" value="PMD60869.1"/>
    <property type="molecule type" value="Genomic_DNA"/>
</dbReference>